<feature type="compositionally biased region" description="Polar residues" evidence="8">
    <location>
        <begin position="19"/>
        <end position="32"/>
    </location>
</feature>
<dbReference type="InParanoid" id="A0A7M7KGK0"/>
<dbReference type="OrthoDB" id="196131at2759"/>
<dbReference type="Pfam" id="PF00271">
    <property type="entry name" value="Helicase_C"/>
    <property type="match status" value="1"/>
</dbReference>
<evidence type="ECO:0000259" key="11">
    <source>
        <dbReference type="PROSITE" id="PS51195"/>
    </source>
</evidence>
<evidence type="ECO:0000256" key="1">
    <source>
        <dbReference type="ARBA" id="ARBA00012552"/>
    </source>
</evidence>
<feature type="compositionally biased region" description="Basic and acidic residues" evidence="8">
    <location>
        <begin position="110"/>
        <end position="137"/>
    </location>
</feature>
<dbReference type="RefSeq" id="XP_022660742.1">
    <property type="nucleotide sequence ID" value="XM_022805007.1"/>
</dbReference>
<dbReference type="PROSITE" id="PS51192">
    <property type="entry name" value="HELICASE_ATP_BIND_1"/>
    <property type="match status" value="1"/>
</dbReference>
<name>A0A7M7KGK0_VARDE</name>
<dbReference type="SUPFAM" id="SSF52540">
    <property type="entry name" value="P-loop containing nucleoside triphosphate hydrolases"/>
    <property type="match status" value="1"/>
</dbReference>
<keyword evidence="3 7" id="KW-0378">Hydrolase</keyword>
<feature type="compositionally biased region" description="Polar residues" evidence="8">
    <location>
        <begin position="172"/>
        <end position="182"/>
    </location>
</feature>
<dbReference type="PROSITE" id="PS51195">
    <property type="entry name" value="Q_MOTIF"/>
    <property type="match status" value="1"/>
</dbReference>
<dbReference type="InterPro" id="IPR027417">
    <property type="entry name" value="P-loop_NTPase"/>
</dbReference>
<dbReference type="InterPro" id="IPR014001">
    <property type="entry name" value="Helicase_ATP-bd"/>
</dbReference>
<accession>A0A7M7KGK0</accession>
<feature type="domain" description="Helicase C-terminal" evidence="10">
    <location>
        <begin position="574"/>
        <end position="724"/>
    </location>
</feature>
<evidence type="ECO:0000256" key="6">
    <source>
        <dbReference type="PROSITE-ProRule" id="PRU00552"/>
    </source>
</evidence>
<feature type="short sequence motif" description="Q motif" evidence="6">
    <location>
        <begin position="337"/>
        <end position="365"/>
    </location>
</feature>
<keyword evidence="4 7" id="KW-0347">Helicase</keyword>
<dbReference type="GO" id="GO:0005524">
    <property type="term" value="F:ATP binding"/>
    <property type="evidence" value="ECO:0007669"/>
    <property type="project" value="UniProtKB-KW"/>
</dbReference>
<evidence type="ECO:0000259" key="9">
    <source>
        <dbReference type="PROSITE" id="PS51192"/>
    </source>
</evidence>
<dbReference type="KEGG" id="vde:111250177"/>
<keyword evidence="2 7" id="KW-0547">Nucleotide-binding</keyword>
<keyword evidence="13" id="KW-1185">Reference proteome</keyword>
<dbReference type="Pfam" id="PF00270">
    <property type="entry name" value="DEAD"/>
    <property type="match status" value="1"/>
</dbReference>
<dbReference type="GO" id="GO:0003676">
    <property type="term" value="F:nucleic acid binding"/>
    <property type="evidence" value="ECO:0007669"/>
    <property type="project" value="InterPro"/>
</dbReference>
<keyword evidence="5 7" id="KW-0067">ATP-binding</keyword>
<dbReference type="EnsemblMetazoa" id="XM_022805007">
    <property type="protein sequence ID" value="XP_022660742"/>
    <property type="gene ID" value="LOC111250177"/>
</dbReference>
<dbReference type="CDD" id="cd18787">
    <property type="entry name" value="SF2_C_DEAD"/>
    <property type="match status" value="1"/>
</dbReference>
<dbReference type="InterPro" id="IPR000629">
    <property type="entry name" value="RNA-helicase_DEAD-box_CS"/>
</dbReference>
<proteinExistence type="inferred from homology"/>
<evidence type="ECO:0000256" key="4">
    <source>
        <dbReference type="ARBA" id="ARBA00022806"/>
    </source>
</evidence>
<dbReference type="Gene3D" id="3.40.50.300">
    <property type="entry name" value="P-loop containing nucleotide triphosphate hydrolases"/>
    <property type="match status" value="2"/>
</dbReference>
<evidence type="ECO:0000256" key="2">
    <source>
        <dbReference type="ARBA" id="ARBA00022741"/>
    </source>
</evidence>
<feature type="domain" description="Helicase ATP-binding" evidence="9">
    <location>
        <begin position="368"/>
        <end position="548"/>
    </location>
</feature>
<feature type="domain" description="DEAD-box RNA helicase Q" evidence="11">
    <location>
        <begin position="337"/>
        <end position="365"/>
    </location>
</feature>
<evidence type="ECO:0000256" key="5">
    <source>
        <dbReference type="ARBA" id="ARBA00022840"/>
    </source>
</evidence>
<feature type="compositionally biased region" description="Basic and acidic residues" evidence="8">
    <location>
        <begin position="223"/>
        <end position="248"/>
    </location>
</feature>
<reference evidence="12" key="1">
    <citation type="submission" date="2021-01" db="UniProtKB">
        <authorList>
            <consortium name="EnsemblMetazoa"/>
        </authorList>
    </citation>
    <scope>IDENTIFICATION</scope>
</reference>
<evidence type="ECO:0000259" key="10">
    <source>
        <dbReference type="PROSITE" id="PS51194"/>
    </source>
</evidence>
<dbReference type="PANTHER" id="PTHR47958">
    <property type="entry name" value="ATP-DEPENDENT RNA HELICASE DBP3"/>
    <property type="match status" value="1"/>
</dbReference>
<evidence type="ECO:0000256" key="8">
    <source>
        <dbReference type="SAM" id="MobiDB-lite"/>
    </source>
</evidence>
<dbReference type="OMA" id="QANINHG"/>
<dbReference type="SMART" id="SM00490">
    <property type="entry name" value="HELICc"/>
    <property type="match status" value="1"/>
</dbReference>
<dbReference type="SMART" id="SM00487">
    <property type="entry name" value="DEXDc"/>
    <property type="match status" value="1"/>
</dbReference>
<dbReference type="EC" id="3.6.4.13" evidence="1"/>
<dbReference type="InterPro" id="IPR011545">
    <property type="entry name" value="DEAD/DEAH_box_helicase_dom"/>
</dbReference>
<dbReference type="InterPro" id="IPR001650">
    <property type="entry name" value="Helicase_C-like"/>
</dbReference>
<feature type="compositionally biased region" description="Basic and acidic residues" evidence="8">
    <location>
        <begin position="63"/>
        <end position="78"/>
    </location>
</feature>
<dbReference type="PROSITE" id="PS51194">
    <property type="entry name" value="HELICASE_CTER"/>
    <property type="match status" value="1"/>
</dbReference>
<dbReference type="GO" id="GO:0003724">
    <property type="term" value="F:RNA helicase activity"/>
    <property type="evidence" value="ECO:0007669"/>
    <property type="project" value="UniProtKB-EC"/>
</dbReference>
<evidence type="ECO:0000256" key="7">
    <source>
        <dbReference type="RuleBase" id="RU000492"/>
    </source>
</evidence>
<dbReference type="Proteomes" id="UP000594260">
    <property type="component" value="Unplaced"/>
</dbReference>
<evidence type="ECO:0000313" key="12">
    <source>
        <dbReference type="EnsemblMetazoa" id="XP_022660742"/>
    </source>
</evidence>
<evidence type="ECO:0000256" key="3">
    <source>
        <dbReference type="ARBA" id="ARBA00022801"/>
    </source>
</evidence>
<comment type="similarity">
    <text evidence="7">Belongs to the DEAD box helicase family.</text>
</comment>
<evidence type="ECO:0000313" key="13">
    <source>
        <dbReference type="Proteomes" id="UP000594260"/>
    </source>
</evidence>
<dbReference type="GO" id="GO:0016787">
    <property type="term" value="F:hydrolase activity"/>
    <property type="evidence" value="ECO:0007669"/>
    <property type="project" value="UniProtKB-KW"/>
</dbReference>
<protein>
    <recommendedName>
        <fullName evidence="1">RNA helicase</fullName>
        <ecNumber evidence="1">3.6.4.13</ecNumber>
    </recommendedName>
</protein>
<organism evidence="12 13">
    <name type="scientific">Varroa destructor</name>
    <name type="common">Honeybee mite</name>
    <dbReference type="NCBI Taxonomy" id="109461"/>
    <lineage>
        <taxon>Eukaryota</taxon>
        <taxon>Metazoa</taxon>
        <taxon>Ecdysozoa</taxon>
        <taxon>Arthropoda</taxon>
        <taxon>Chelicerata</taxon>
        <taxon>Arachnida</taxon>
        <taxon>Acari</taxon>
        <taxon>Parasitiformes</taxon>
        <taxon>Mesostigmata</taxon>
        <taxon>Gamasina</taxon>
        <taxon>Dermanyssoidea</taxon>
        <taxon>Varroidae</taxon>
        <taxon>Varroa</taxon>
    </lineage>
</organism>
<dbReference type="PROSITE" id="PS00039">
    <property type="entry name" value="DEAD_ATP_HELICASE"/>
    <property type="match status" value="1"/>
</dbReference>
<sequence length="724" mass="81663">MASRGRLPKRVAEADRTPSETPKSLSSGSVQSDFEKMSLDSMQSGTRPKGSTVDTGDDWYVPKPDDHYVRAANEERSQNADNTSYAPDHDGGCDYVNPRGAMYQSSSRNSYDRYYDTDKMEKPTSREDRGRPTKELTKSYGGGGYNRNAENRQYPSVQRCENCEGKGHDASQCPSAPMQQHMNFPAPSNRFYDSSRNYHGESRSRDDSSWGRYGSSSGQFQNDRYENRNVYQRDNDGRYHGNDDYRQAKHDHGEENALNVHRSNQEGRFSSQFQERMGTNDENAQAKPYRKKIEVNEASAISRNRTGTNFSRYENIQVKVLDRNGKPDPSFEKLKLRSFEDAKLDRELLSVLQAMDFKTPTPVQKYAIPIILANKDIMACAQTGSGKTAAFVLPLMQIILQENPEIREGPQSPLALILAPTRELVCQITVDAKRYGIRTKIQVKECYGGTHIGTQISNIREGCHILVGTTGRVKDFLNRRVISLERLRFLVFDEADRMLDMGFLNDINTIGNYFKLNNMKPQTLMFSATFKPDVQNMAKQFLADDYIKLEVGLVGGANEDVIQVIEAISGVGQKKDRVLEIIRADLAENPLAKILVFIETKRSADFLAAYLSEMNLKTTSIHGNRYQGQREQALMDFQSGDCAILVATSVAARGLDISGVTHVVNFDMPKEADEYVHRVGRTGRLGNQGRATAFFDSSRDFAIQERLKEILMDCGAEVPDFLRY</sequence>
<dbReference type="InterPro" id="IPR014014">
    <property type="entry name" value="RNA_helicase_DEAD_Q_motif"/>
</dbReference>
<dbReference type="GeneID" id="111250177"/>
<feature type="compositionally biased region" description="Basic and acidic residues" evidence="8">
    <location>
        <begin position="196"/>
        <end position="209"/>
    </location>
</feature>
<dbReference type="AlphaFoldDB" id="A0A7M7KGK0"/>
<feature type="region of interest" description="Disordered" evidence="8">
    <location>
        <begin position="1"/>
        <end position="248"/>
    </location>
</feature>